<evidence type="ECO:0000313" key="3">
    <source>
        <dbReference type="Proteomes" id="UP000634134"/>
    </source>
</evidence>
<sequence length="308" mass="34018">MNIQAYIESGILEEYVLGTVSPQEKQEVECMSHIYPEIKEELMRTESALEQYALKYQTPPPASLKETLFAQMNFDEVTKPESAEPISTDVSALEEADRENTIKILPVTEQIITEEPVATESTVFTNESNTGGTVIYPAWAKFAAAASIIFALLFGWSVLKTSDLKKQNEELAASSETLKSEVDEIKKDAEYNETLASLYRNPNYKVVKMAGLEKSPQSAVAAIWDTKTNEVLLDVQNLPAAPQGKQYQLWTIVDGKPVDMGVLDQEFSKKLLKMKQANPGAAAFAITLEKTGGSPSPTMEDMFVMGKV</sequence>
<accession>A0ABR9WQB2</accession>
<comment type="caution">
    <text evidence="2">The sequence shown here is derived from an EMBL/GenBank/DDBJ whole genome shotgun (WGS) entry which is preliminary data.</text>
</comment>
<dbReference type="InterPro" id="IPR018764">
    <property type="entry name" value="RskA_C"/>
</dbReference>
<reference evidence="3" key="1">
    <citation type="submission" date="2023-07" db="EMBL/GenBank/DDBJ databases">
        <title>Dyadobacter sp. nov 'subterranea' isolated from contaminted grondwater.</title>
        <authorList>
            <person name="Szabo I."/>
            <person name="Al-Omari J."/>
            <person name="Szerdahelyi S.G."/>
            <person name="Rado J."/>
        </authorList>
    </citation>
    <scope>NUCLEOTIDE SEQUENCE [LARGE SCALE GENOMIC DNA]</scope>
    <source>
        <strain evidence="3">UP-52</strain>
    </source>
</reference>
<keyword evidence="3" id="KW-1185">Reference proteome</keyword>
<dbReference type="Proteomes" id="UP000634134">
    <property type="component" value="Unassembled WGS sequence"/>
</dbReference>
<dbReference type="Pfam" id="PF10099">
    <property type="entry name" value="RskA_C"/>
    <property type="match status" value="1"/>
</dbReference>
<evidence type="ECO:0000259" key="1">
    <source>
        <dbReference type="Pfam" id="PF10099"/>
    </source>
</evidence>
<proteinExistence type="predicted"/>
<dbReference type="RefSeq" id="WP_194124781.1">
    <property type="nucleotide sequence ID" value="NZ_JACYGY010000002.1"/>
</dbReference>
<dbReference type="EMBL" id="JACYGY010000002">
    <property type="protein sequence ID" value="MBE9466566.1"/>
    <property type="molecule type" value="Genomic_DNA"/>
</dbReference>
<dbReference type="InterPro" id="IPR051474">
    <property type="entry name" value="Anti-sigma-K/W_factor"/>
</dbReference>
<feature type="domain" description="Anti-sigma K factor RskA C-terminal" evidence="1">
    <location>
        <begin position="143"/>
        <end position="298"/>
    </location>
</feature>
<gene>
    <name evidence="2" type="ORF">IEE83_32265</name>
</gene>
<name>A0ABR9WQB2_9BACT</name>
<protein>
    <submittedName>
        <fullName evidence="2">Anti-sigma factor</fullName>
    </submittedName>
</protein>
<dbReference type="PANTHER" id="PTHR37461">
    <property type="entry name" value="ANTI-SIGMA-K FACTOR RSKA"/>
    <property type="match status" value="1"/>
</dbReference>
<evidence type="ECO:0000313" key="2">
    <source>
        <dbReference type="EMBL" id="MBE9466566.1"/>
    </source>
</evidence>
<dbReference type="PANTHER" id="PTHR37461:SF1">
    <property type="entry name" value="ANTI-SIGMA-K FACTOR RSKA"/>
    <property type="match status" value="1"/>
</dbReference>
<organism evidence="2 3">
    <name type="scientific">Dyadobacter subterraneus</name>
    <dbReference type="NCBI Taxonomy" id="2773304"/>
    <lineage>
        <taxon>Bacteria</taxon>
        <taxon>Pseudomonadati</taxon>
        <taxon>Bacteroidota</taxon>
        <taxon>Cytophagia</taxon>
        <taxon>Cytophagales</taxon>
        <taxon>Spirosomataceae</taxon>
        <taxon>Dyadobacter</taxon>
    </lineage>
</organism>